<reference evidence="1" key="1">
    <citation type="submission" date="2023-10" db="EMBL/GenBank/DDBJ databases">
        <authorList>
            <person name="Chen Y."/>
            <person name="Shah S."/>
            <person name="Dougan E. K."/>
            <person name="Thang M."/>
            <person name="Chan C."/>
        </authorList>
    </citation>
    <scope>NUCLEOTIDE SEQUENCE [LARGE SCALE GENOMIC DNA]</scope>
</reference>
<dbReference type="EMBL" id="CAUYUJ010005413">
    <property type="protein sequence ID" value="CAK0813551.1"/>
    <property type="molecule type" value="Genomic_DNA"/>
</dbReference>
<comment type="caution">
    <text evidence="1">The sequence shown here is derived from an EMBL/GenBank/DDBJ whole genome shotgun (WGS) entry which is preliminary data.</text>
</comment>
<accession>A0ABN9R6E9</accession>
<evidence type="ECO:0000313" key="1">
    <source>
        <dbReference type="EMBL" id="CAK0813551.1"/>
    </source>
</evidence>
<evidence type="ECO:0000313" key="2">
    <source>
        <dbReference type="Proteomes" id="UP001189429"/>
    </source>
</evidence>
<organism evidence="1 2">
    <name type="scientific">Prorocentrum cordatum</name>
    <dbReference type="NCBI Taxonomy" id="2364126"/>
    <lineage>
        <taxon>Eukaryota</taxon>
        <taxon>Sar</taxon>
        <taxon>Alveolata</taxon>
        <taxon>Dinophyceae</taxon>
        <taxon>Prorocentrales</taxon>
        <taxon>Prorocentraceae</taxon>
        <taxon>Prorocentrum</taxon>
    </lineage>
</organism>
<gene>
    <name evidence="1" type="ORF">PCOR1329_LOCUS17437</name>
</gene>
<keyword evidence="2" id="KW-1185">Reference proteome</keyword>
<dbReference type="Proteomes" id="UP001189429">
    <property type="component" value="Unassembled WGS sequence"/>
</dbReference>
<proteinExistence type="predicted"/>
<name>A0ABN9R6E9_9DINO</name>
<sequence>MVTVLKIIITETDGGTVEELPVFSPDRPCYLADLRQAAVPSGQSGAHMVLSGPQRAVTWNGEGTSMTYQNMKDGNDGAGYTIRRRKNGRQLRTLQSGRCTSGVSRSMDIRCTCT</sequence>
<protein>
    <submittedName>
        <fullName evidence="1">Uncharacterized protein</fullName>
    </submittedName>
</protein>